<evidence type="ECO:0000256" key="5">
    <source>
        <dbReference type="SAM" id="MobiDB-lite"/>
    </source>
</evidence>
<keyword evidence="7" id="KW-0347">Helicase</keyword>
<dbReference type="GO" id="GO:0003677">
    <property type="term" value="F:DNA binding"/>
    <property type="evidence" value="ECO:0007669"/>
    <property type="project" value="InterPro"/>
</dbReference>
<name>A0A644SWM8_9ZZZZ</name>
<dbReference type="Gene3D" id="1.10.3710.10">
    <property type="entry name" value="DNA polymerase III clamp loader subunits, C-terminal domain"/>
    <property type="match status" value="1"/>
</dbReference>
<gene>
    <name evidence="7" type="primary">ruvB_4</name>
    <name evidence="7" type="ORF">SDC9_04667</name>
</gene>
<dbReference type="InterPro" id="IPR032423">
    <property type="entry name" value="AAA_assoc_2"/>
</dbReference>
<evidence type="ECO:0000256" key="2">
    <source>
        <dbReference type="ARBA" id="ARBA00022705"/>
    </source>
</evidence>
<dbReference type="Pfam" id="PF12002">
    <property type="entry name" value="MgsA_C"/>
    <property type="match status" value="1"/>
</dbReference>
<dbReference type="Gene3D" id="1.10.8.60">
    <property type="match status" value="1"/>
</dbReference>
<dbReference type="CDD" id="cd00009">
    <property type="entry name" value="AAA"/>
    <property type="match status" value="1"/>
</dbReference>
<dbReference type="SUPFAM" id="SSF48019">
    <property type="entry name" value="post-AAA+ oligomerization domain-like"/>
    <property type="match status" value="1"/>
</dbReference>
<dbReference type="EC" id="3.6.4.12" evidence="7"/>
<dbReference type="CDD" id="cd18139">
    <property type="entry name" value="HLD_clamp_RarA"/>
    <property type="match status" value="1"/>
</dbReference>
<dbReference type="SUPFAM" id="SSF52540">
    <property type="entry name" value="P-loop containing nucleoside triphosphate hydrolases"/>
    <property type="match status" value="1"/>
</dbReference>
<dbReference type="GO" id="GO:0008047">
    <property type="term" value="F:enzyme activator activity"/>
    <property type="evidence" value="ECO:0007669"/>
    <property type="project" value="TreeGrafter"/>
</dbReference>
<dbReference type="InterPro" id="IPR008921">
    <property type="entry name" value="DNA_pol3_clamp-load_cplx_C"/>
</dbReference>
<keyword evidence="7" id="KW-0378">Hydrolase</keyword>
<comment type="similarity">
    <text evidence="1">Belongs to the AAA ATPase family. RarA/MGS1/WRNIP1 subfamily.</text>
</comment>
<dbReference type="NCBIfam" id="NF009881">
    <property type="entry name" value="PRK13341.1-2"/>
    <property type="match status" value="1"/>
</dbReference>
<dbReference type="Pfam" id="PF16193">
    <property type="entry name" value="AAA_assoc_2"/>
    <property type="match status" value="1"/>
</dbReference>
<feature type="domain" description="AAA+ ATPase" evidence="6">
    <location>
        <begin position="85"/>
        <end position="202"/>
    </location>
</feature>
<comment type="caution">
    <text evidence="7">The sequence shown here is derived from an EMBL/GenBank/DDBJ whole genome shotgun (WGS) entry which is preliminary data.</text>
</comment>
<dbReference type="InterPro" id="IPR027417">
    <property type="entry name" value="P-loop_NTPase"/>
</dbReference>
<dbReference type="InterPro" id="IPR051314">
    <property type="entry name" value="AAA_ATPase_RarA/MGS1/WRNIP1"/>
</dbReference>
<dbReference type="SMART" id="SM00382">
    <property type="entry name" value="AAA"/>
    <property type="match status" value="1"/>
</dbReference>
<dbReference type="GO" id="GO:0006261">
    <property type="term" value="P:DNA-templated DNA replication"/>
    <property type="evidence" value="ECO:0007669"/>
    <property type="project" value="TreeGrafter"/>
</dbReference>
<dbReference type="GO" id="GO:0000731">
    <property type="term" value="P:DNA synthesis involved in DNA repair"/>
    <property type="evidence" value="ECO:0007669"/>
    <property type="project" value="TreeGrafter"/>
</dbReference>
<dbReference type="GO" id="GO:0005524">
    <property type="term" value="F:ATP binding"/>
    <property type="evidence" value="ECO:0007669"/>
    <property type="project" value="UniProtKB-KW"/>
</dbReference>
<keyword evidence="4" id="KW-0067">ATP-binding</keyword>
<dbReference type="FunFam" id="1.20.272.10:FF:000001">
    <property type="entry name" value="Putative AAA family ATPase"/>
    <property type="match status" value="1"/>
</dbReference>
<dbReference type="Gene3D" id="1.20.272.10">
    <property type="match status" value="1"/>
</dbReference>
<dbReference type="AlphaFoldDB" id="A0A644SWM8"/>
<keyword evidence="3" id="KW-0547">Nucleotide-binding</keyword>
<dbReference type="EMBL" id="VSSQ01000008">
    <property type="protein sequence ID" value="MPL59119.1"/>
    <property type="molecule type" value="Genomic_DNA"/>
</dbReference>
<dbReference type="InterPro" id="IPR021886">
    <property type="entry name" value="MgsA_C"/>
</dbReference>
<dbReference type="InterPro" id="IPR003959">
    <property type="entry name" value="ATPase_AAA_core"/>
</dbReference>
<evidence type="ECO:0000256" key="4">
    <source>
        <dbReference type="ARBA" id="ARBA00022840"/>
    </source>
</evidence>
<feature type="compositionally biased region" description="Polar residues" evidence="5">
    <location>
        <begin position="36"/>
        <end position="45"/>
    </location>
</feature>
<reference evidence="7" key="1">
    <citation type="submission" date="2019-08" db="EMBL/GenBank/DDBJ databases">
        <authorList>
            <person name="Kucharzyk K."/>
            <person name="Murdoch R.W."/>
            <person name="Higgins S."/>
            <person name="Loffler F."/>
        </authorList>
    </citation>
    <scope>NUCLEOTIDE SEQUENCE</scope>
</reference>
<dbReference type="Gene3D" id="3.40.50.300">
    <property type="entry name" value="P-loop containing nucleotide triphosphate hydrolases"/>
    <property type="match status" value="1"/>
</dbReference>
<protein>
    <submittedName>
        <fullName evidence="7">Holliday junction ATP-dependent DNA helicase RuvB</fullName>
        <ecNumber evidence="7">3.6.4.12</ecNumber>
    </submittedName>
</protein>
<evidence type="ECO:0000256" key="3">
    <source>
        <dbReference type="ARBA" id="ARBA00022741"/>
    </source>
</evidence>
<dbReference type="NCBIfam" id="NF009883">
    <property type="entry name" value="PRK13341.1-4"/>
    <property type="match status" value="1"/>
</dbReference>
<feature type="region of interest" description="Disordered" evidence="5">
    <location>
        <begin position="30"/>
        <end position="50"/>
    </location>
</feature>
<sequence>MPCIPIPTLLASGRAGRPNKMARERSNPLFAASAGRDSSTFSSGAAGSREPLASRLRPRTLDEFIGQEHIVGPGRLLRRAIQKDQLSSIILSGPPGTGKTTLARIIANSTRSAFTALNAVLSGVGELREAIDKARQHFELYSLKTILFVDEVHRWNKSQQDALLPWVENGTVVLIGATTENPFFEVNRALVSRSRVFLLKALEEADLSAVARFALRDPERGYGAYKVDFEQGALEHLIRSADGDARSLLNALELAVETSVDSWPPEPGSRIHVDMGTAEESIQRRVVLYDKDGDYHYDTISAFIKSLRGSDPDAALYWLARMVYAGEDPAFIFRRMLISAAEDVGLADPAAIQVVYSCAQSFDRIGLPEGQYHLSLAALYLATCPKSNSLMGYFDAKKAVEEEAAEVPNHLRDANRDSQGFGHGEGYKYPHAYKDHWTAQQYLPDTLKNRVFYFPGSLGLEGQRKEGILQRREAQLSLGGEETVHAARKASKEGVVWSREGEKRKTWRTRAEGGASERLRAARLFLFDLLDLAPSSSLLILDPRKGYYALEALRRLGEGSVFAFLENDEALQQFARLSGELPELSRPMTASPKLAAAGWPREAFGHENFDQILLCEATGAHDAGIDYWAYAEQAIACRKKGYGALCVFDILAPASSSLSKMLKINKGAEDNPAFIAELEAFEEHRGGGPSLDTQAIRRSADSELALRRVLGGIPDSELSWRKEIVQYNREISRQDIEDWLDPGTEYAEDLRKALGGKAPELLRAQLGKLEGRVLWPLSLRLGTTAPKR</sequence>
<accession>A0A644SWM8</accession>
<evidence type="ECO:0000259" key="6">
    <source>
        <dbReference type="SMART" id="SM00382"/>
    </source>
</evidence>
<dbReference type="InterPro" id="IPR003593">
    <property type="entry name" value="AAA+_ATPase"/>
</dbReference>
<dbReference type="GO" id="GO:0017116">
    <property type="term" value="F:single-stranded DNA helicase activity"/>
    <property type="evidence" value="ECO:0007669"/>
    <property type="project" value="TreeGrafter"/>
</dbReference>
<dbReference type="Pfam" id="PF00004">
    <property type="entry name" value="AAA"/>
    <property type="match status" value="1"/>
</dbReference>
<keyword evidence="2" id="KW-0235">DNA replication</keyword>
<dbReference type="PANTHER" id="PTHR13779">
    <property type="entry name" value="WERNER HELICASE-INTERACTING PROTEIN 1 FAMILY MEMBER"/>
    <property type="match status" value="1"/>
</dbReference>
<organism evidence="7">
    <name type="scientific">bioreactor metagenome</name>
    <dbReference type="NCBI Taxonomy" id="1076179"/>
    <lineage>
        <taxon>unclassified sequences</taxon>
        <taxon>metagenomes</taxon>
        <taxon>ecological metagenomes</taxon>
    </lineage>
</organism>
<dbReference type="GO" id="GO:0016887">
    <property type="term" value="F:ATP hydrolysis activity"/>
    <property type="evidence" value="ECO:0007669"/>
    <property type="project" value="InterPro"/>
</dbReference>
<dbReference type="FunFam" id="3.40.50.300:FF:000137">
    <property type="entry name" value="Replication-associated recombination protein A"/>
    <property type="match status" value="1"/>
</dbReference>
<evidence type="ECO:0000313" key="7">
    <source>
        <dbReference type="EMBL" id="MPL59119.1"/>
    </source>
</evidence>
<proteinExistence type="inferred from homology"/>
<dbReference type="PANTHER" id="PTHR13779:SF7">
    <property type="entry name" value="ATPASE WRNIP1"/>
    <property type="match status" value="1"/>
</dbReference>
<evidence type="ECO:0000256" key="1">
    <source>
        <dbReference type="ARBA" id="ARBA00008959"/>
    </source>
</evidence>